<organism evidence="1 2">
    <name type="scientific">Paenibacillus whitsoniae</name>
    <dbReference type="NCBI Taxonomy" id="2496558"/>
    <lineage>
        <taxon>Bacteria</taxon>
        <taxon>Bacillati</taxon>
        <taxon>Bacillota</taxon>
        <taxon>Bacilli</taxon>
        <taxon>Bacillales</taxon>
        <taxon>Paenibacillaceae</taxon>
        <taxon>Paenibacillus</taxon>
    </lineage>
</organism>
<reference evidence="1 2" key="1">
    <citation type="submission" date="2018-12" db="EMBL/GenBank/DDBJ databases">
        <title>Bacillus ochoae sp. nov., Paenibacillus whitsoniae sp. nov., Paenibacillus spiritus sp. nov. Isolated from the Mars Exploration Rover during spacecraft assembly.</title>
        <authorList>
            <person name="Seuylemezian A."/>
            <person name="Vaishampayan P."/>
        </authorList>
    </citation>
    <scope>NUCLEOTIDE SEQUENCE [LARGE SCALE GENOMIC DNA]</scope>
    <source>
        <strain evidence="1 2">MER 54</strain>
    </source>
</reference>
<evidence type="ECO:0000313" key="2">
    <source>
        <dbReference type="Proteomes" id="UP000276128"/>
    </source>
</evidence>
<dbReference type="RefSeq" id="WP_126144137.1">
    <property type="nucleotide sequence ID" value="NZ_RXHU01000086.1"/>
</dbReference>
<dbReference type="OrthoDB" id="2497067at2"/>
<dbReference type="AlphaFoldDB" id="A0A430J6V4"/>
<dbReference type="EMBL" id="RXHU01000086">
    <property type="protein sequence ID" value="RTE04849.1"/>
    <property type="molecule type" value="Genomic_DNA"/>
</dbReference>
<evidence type="ECO:0000313" key="1">
    <source>
        <dbReference type="EMBL" id="RTE04849.1"/>
    </source>
</evidence>
<comment type="caution">
    <text evidence="1">The sequence shown here is derived from an EMBL/GenBank/DDBJ whole genome shotgun (WGS) entry which is preliminary data.</text>
</comment>
<proteinExistence type="predicted"/>
<name>A0A430J6V4_9BACL</name>
<accession>A0A430J6V4</accession>
<gene>
    <name evidence="1" type="ORF">EJQ19_25915</name>
</gene>
<dbReference type="Proteomes" id="UP000276128">
    <property type="component" value="Unassembled WGS sequence"/>
</dbReference>
<sequence>MGKVRKAHIKKKRATAVLVSSAMAVAPLLFQPTYERAHANESYPPEYPVFDSDMLGDRTVSLESSQAIIDLFGLYPNARYSKFIVESDKPDVAINEPGYDVEGLLKIHPIAPGTATFTVKYSVGLDETEHMVYDEDQFQVTVISGNVPERKYDISDIIKKMISSPSDFTTADSVKGLMGGIKPDFLRNQIAGNHAPQLKTGNPLPTNFNVQLFDELELGDLSDYFIDPDGDELYVSYIAIPDSNGEYNDSAHIYNGSESDEPEWRVSGDYEGTSYFRLMAWDDHGGVADSATFSVTVLGDGNTAPHLNPNNVVASHFYNAGNGNKMFLGKNSEIDLNDVFRDDQEDYIMYDVEVEEMPSSSTSTFTRSYSLSSSKLSWDSFQTYGTVQKIKKIKAYDSKHLYTPTEVTVDIERFALEPDQTEPFPALTSMYQSIDLQDPEKTSSLVLNVDAAFGEDVNVGPTDIKSNGFGSVTAEVYGTDSIKFVAPTTEDPSINKIKVYAHSTDGSKLYLDDFNFKVVPLPLDAYGLSTSSIRLEDLYPDTLDSFYVEGGYALNNDAISVIDDLYGNEILFETAGAVSINAPEGTTVMIVLHPNNGARVYYVPFTKENTY</sequence>
<protein>
    <submittedName>
        <fullName evidence="1">Uncharacterized protein</fullName>
    </submittedName>
</protein>
<keyword evidence="2" id="KW-1185">Reference proteome</keyword>